<dbReference type="EMBL" id="CM042056">
    <property type="protein sequence ID" value="KAI3697824.1"/>
    <property type="molecule type" value="Genomic_DNA"/>
</dbReference>
<protein>
    <submittedName>
        <fullName evidence="1">Uncharacterized protein</fullName>
    </submittedName>
</protein>
<proteinExistence type="predicted"/>
<comment type="caution">
    <text evidence="1">The sequence shown here is derived from an EMBL/GenBank/DDBJ whole genome shotgun (WGS) entry which is preliminary data.</text>
</comment>
<gene>
    <name evidence="1" type="ORF">L6452_30921</name>
</gene>
<evidence type="ECO:0000313" key="2">
    <source>
        <dbReference type="Proteomes" id="UP001055879"/>
    </source>
</evidence>
<dbReference type="Proteomes" id="UP001055879">
    <property type="component" value="Linkage Group LG10"/>
</dbReference>
<accession>A0ACB8ZKH6</accession>
<name>A0ACB8ZKH6_ARCLA</name>
<reference evidence="2" key="1">
    <citation type="journal article" date="2022" name="Mol. Ecol. Resour.">
        <title>The genomes of chicory, endive, great burdock and yacon provide insights into Asteraceae palaeo-polyploidization history and plant inulin production.</title>
        <authorList>
            <person name="Fan W."/>
            <person name="Wang S."/>
            <person name="Wang H."/>
            <person name="Wang A."/>
            <person name="Jiang F."/>
            <person name="Liu H."/>
            <person name="Zhao H."/>
            <person name="Xu D."/>
            <person name="Zhang Y."/>
        </authorList>
    </citation>
    <scope>NUCLEOTIDE SEQUENCE [LARGE SCALE GENOMIC DNA]</scope>
    <source>
        <strain evidence="2">cv. Niubang</strain>
    </source>
</reference>
<organism evidence="1 2">
    <name type="scientific">Arctium lappa</name>
    <name type="common">Greater burdock</name>
    <name type="synonym">Lappa major</name>
    <dbReference type="NCBI Taxonomy" id="4217"/>
    <lineage>
        <taxon>Eukaryota</taxon>
        <taxon>Viridiplantae</taxon>
        <taxon>Streptophyta</taxon>
        <taxon>Embryophyta</taxon>
        <taxon>Tracheophyta</taxon>
        <taxon>Spermatophyta</taxon>
        <taxon>Magnoliopsida</taxon>
        <taxon>eudicotyledons</taxon>
        <taxon>Gunneridae</taxon>
        <taxon>Pentapetalae</taxon>
        <taxon>asterids</taxon>
        <taxon>campanulids</taxon>
        <taxon>Asterales</taxon>
        <taxon>Asteraceae</taxon>
        <taxon>Carduoideae</taxon>
        <taxon>Cardueae</taxon>
        <taxon>Arctiinae</taxon>
        <taxon>Arctium</taxon>
    </lineage>
</organism>
<reference evidence="1 2" key="2">
    <citation type="journal article" date="2022" name="Mol. Ecol. Resour.">
        <title>The genomes of chicory, endive, great burdock and yacon provide insights into Asteraceae paleo-polyploidization history and plant inulin production.</title>
        <authorList>
            <person name="Fan W."/>
            <person name="Wang S."/>
            <person name="Wang H."/>
            <person name="Wang A."/>
            <person name="Jiang F."/>
            <person name="Liu H."/>
            <person name="Zhao H."/>
            <person name="Xu D."/>
            <person name="Zhang Y."/>
        </authorList>
    </citation>
    <scope>NUCLEOTIDE SEQUENCE [LARGE SCALE GENOMIC DNA]</scope>
    <source>
        <strain evidence="2">cv. Niubang</strain>
    </source>
</reference>
<evidence type="ECO:0000313" key="1">
    <source>
        <dbReference type="EMBL" id="KAI3697824.1"/>
    </source>
</evidence>
<keyword evidence="2" id="KW-1185">Reference proteome</keyword>
<sequence length="89" mass="9975">MPYRDVRNMCNSGDTTNVVAQPCVHASSGYRPALAIGQLKNENTMDVSAYRSRKSRTILTSLLYCLVPNFLLRFCHCWSHPSSIAIVIL</sequence>